<dbReference type="OMA" id="RCICYLS"/>
<organism evidence="1 2">
    <name type="scientific">Ceratopteris richardii</name>
    <name type="common">Triangle waterfern</name>
    <dbReference type="NCBI Taxonomy" id="49495"/>
    <lineage>
        <taxon>Eukaryota</taxon>
        <taxon>Viridiplantae</taxon>
        <taxon>Streptophyta</taxon>
        <taxon>Embryophyta</taxon>
        <taxon>Tracheophyta</taxon>
        <taxon>Polypodiopsida</taxon>
        <taxon>Polypodiidae</taxon>
        <taxon>Polypodiales</taxon>
        <taxon>Pteridineae</taxon>
        <taxon>Pteridaceae</taxon>
        <taxon>Parkerioideae</taxon>
        <taxon>Ceratopteris</taxon>
    </lineage>
</organism>
<dbReference type="PANTHER" id="PTHR11439">
    <property type="entry name" value="GAG-POL-RELATED RETROTRANSPOSON"/>
    <property type="match status" value="1"/>
</dbReference>
<accession>A0A8T2SYI0</accession>
<evidence type="ECO:0000313" key="1">
    <source>
        <dbReference type="EMBL" id="KAH7387871.1"/>
    </source>
</evidence>
<gene>
    <name evidence="1" type="ORF">KP509_16G046200</name>
</gene>
<dbReference type="OrthoDB" id="1645289at2759"/>
<evidence type="ECO:0008006" key="3">
    <source>
        <dbReference type="Google" id="ProtNLM"/>
    </source>
</evidence>
<reference evidence="1" key="1">
    <citation type="submission" date="2021-08" db="EMBL/GenBank/DDBJ databases">
        <title>WGS assembly of Ceratopteris richardii.</title>
        <authorList>
            <person name="Marchant D.B."/>
            <person name="Chen G."/>
            <person name="Jenkins J."/>
            <person name="Shu S."/>
            <person name="Leebens-Mack J."/>
            <person name="Grimwood J."/>
            <person name="Schmutz J."/>
            <person name="Soltis P."/>
            <person name="Soltis D."/>
            <person name="Chen Z.-H."/>
        </authorList>
    </citation>
    <scope>NUCLEOTIDE SEQUENCE</scope>
    <source>
        <strain evidence="1">Whitten #5841</strain>
        <tissue evidence="1">Leaf</tissue>
    </source>
</reference>
<evidence type="ECO:0000313" key="2">
    <source>
        <dbReference type="Proteomes" id="UP000825935"/>
    </source>
</evidence>
<name>A0A8T2SYI0_CERRI</name>
<dbReference type="PANTHER" id="PTHR11439:SF463">
    <property type="entry name" value="REVERSE TRANSCRIPTASE TY1_COPIA-TYPE DOMAIN-CONTAINING PROTEIN"/>
    <property type="match status" value="1"/>
</dbReference>
<dbReference type="AlphaFoldDB" id="A0A8T2SYI0"/>
<proteinExistence type="predicted"/>
<keyword evidence="2" id="KW-1185">Reference proteome</keyword>
<dbReference type="Proteomes" id="UP000825935">
    <property type="component" value="Chromosome 16"/>
</dbReference>
<sequence>MSMTLPFFGSTLEVLNTAKQELESAFTITNIGPITYFLGLHIIRARHQGSLWLRHHTKYANELLKSLGLSSVKPMRTPLALKTKHSLYDSPYYSPLAQYQPIIGKFCYLISFSRFDLCFAINYLSRYIHNPSLHHWKLLKRCICYLSTTLTYGIKYTRTASPSSQLMLQGWSDSNWGEWDEFSKVCCWGCFHACRWCGCIDFQETKLCGIIFS</sequence>
<dbReference type="EMBL" id="CM035421">
    <property type="protein sequence ID" value="KAH7387871.1"/>
    <property type="molecule type" value="Genomic_DNA"/>
</dbReference>
<comment type="caution">
    <text evidence="1">The sequence shown here is derived from an EMBL/GenBank/DDBJ whole genome shotgun (WGS) entry which is preliminary data.</text>
</comment>
<protein>
    <recommendedName>
        <fullName evidence="3">Mitochondrial protein</fullName>
    </recommendedName>
</protein>